<protein>
    <submittedName>
        <fullName evidence="2">Uncharacterized protein</fullName>
    </submittedName>
</protein>
<proteinExistence type="predicted"/>
<dbReference type="RefSeq" id="WP_123221174.1">
    <property type="nucleotide sequence ID" value="NZ_RJSF01000003.1"/>
</dbReference>
<organism evidence="2 3">
    <name type="scientific">Nocardioides pocheonensis</name>
    <dbReference type="NCBI Taxonomy" id="661485"/>
    <lineage>
        <taxon>Bacteria</taxon>
        <taxon>Bacillati</taxon>
        <taxon>Actinomycetota</taxon>
        <taxon>Actinomycetes</taxon>
        <taxon>Propionibacteriales</taxon>
        <taxon>Nocardioidaceae</taxon>
        <taxon>Nocardioides</taxon>
    </lineage>
</organism>
<evidence type="ECO:0000256" key="1">
    <source>
        <dbReference type="SAM" id="SignalP"/>
    </source>
</evidence>
<feature type="chain" id="PRO_5018083874" evidence="1">
    <location>
        <begin position="25"/>
        <end position="338"/>
    </location>
</feature>
<gene>
    <name evidence="2" type="ORF">EFL26_01905</name>
</gene>
<accession>A0A3N0GYK7</accession>
<name>A0A3N0GYK7_9ACTN</name>
<feature type="signal peptide" evidence="1">
    <location>
        <begin position="1"/>
        <end position="24"/>
    </location>
</feature>
<evidence type="ECO:0000313" key="2">
    <source>
        <dbReference type="EMBL" id="RNM17557.1"/>
    </source>
</evidence>
<sequence>MAAAGALLVSSGLALMAAPSPAAAGDTRAAESTCTPSEAYTETSDWVLTSPGTDWYEVDQRQVLVTPAVDPTYGPGQRYSWNPQGPYDESVVPPAWPTPAQGRWTPNTAAYNPGHVGEPVGVVFQQGHGNGGDNASWFYWERVQVTPGSDAVYRTEYKFALDHPAVTCPVEAYADVQWIEPSCGTKADFKTKSGDPVDVTWSAPSATPAPGVTVTLVATAMDGYTFGGSATQAFTHTYAAVVPPAGQTYDPVTGVCAAPVPPVVEPPTTPQVSPPKTPVKAHVKAQTKTPTVVHAGLVTTASDTGAQAGLGLVLAGLVLLAGAGSLVLAGGGEPKDAA</sequence>
<dbReference type="EMBL" id="RJSF01000003">
    <property type="protein sequence ID" value="RNM17557.1"/>
    <property type="molecule type" value="Genomic_DNA"/>
</dbReference>
<dbReference type="Proteomes" id="UP000279994">
    <property type="component" value="Unassembled WGS sequence"/>
</dbReference>
<keyword evidence="3" id="KW-1185">Reference proteome</keyword>
<reference evidence="2 3" key="1">
    <citation type="submission" date="2018-11" db="EMBL/GenBank/DDBJ databases">
        <authorList>
            <person name="Li F."/>
        </authorList>
    </citation>
    <scope>NUCLEOTIDE SEQUENCE [LARGE SCALE GENOMIC DNA]</scope>
    <source>
        <strain evidence="2 3">Gsoil 818</strain>
    </source>
</reference>
<evidence type="ECO:0000313" key="3">
    <source>
        <dbReference type="Proteomes" id="UP000279994"/>
    </source>
</evidence>
<dbReference type="OrthoDB" id="9992724at2"/>
<dbReference type="AlphaFoldDB" id="A0A3N0GYK7"/>
<comment type="caution">
    <text evidence="2">The sequence shown here is derived from an EMBL/GenBank/DDBJ whole genome shotgun (WGS) entry which is preliminary data.</text>
</comment>
<keyword evidence="1" id="KW-0732">Signal</keyword>